<dbReference type="VEuPathDB" id="FungiDB:ASPFODRAFT_59890"/>
<protein>
    <submittedName>
        <fullName evidence="1">Uncharacterized protein</fullName>
    </submittedName>
</protein>
<reference evidence="2" key="1">
    <citation type="journal article" date="2017" name="Genome Biol.">
        <title>Comparative genomics reveals high biological diversity and specific adaptations in the industrially and medically important fungal genus Aspergillus.</title>
        <authorList>
            <person name="de Vries R.P."/>
            <person name="Riley R."/>
            <person name="Wiebenga A."/>
            <person name="Aguilar-Osorio G."/>
            <person name="Amillis S."/>
            <person name="Uchima C.A."/>
            <person name="Anderluh G."/>
            <person name="Asadollahi M."/>
            <person name="Askin M."/>
            <person name="Barry K."/>
            <person name="Battaglia E."/>
            <person name="Bayram O."/>
            <person name="Benocci T."/>
            <person name="Braus-Stromeyer S.A."/>
            <person name="Caldana C."/>
            <person name="Canovas D."/>
            <person name="Cerqueira G.C."/>
            <person name="Chen F."/>
            <person name="Chen W."/>
            <person name="Choi C."/>
            <person name="Clum A."/>
            <person name="Dos Santos R.A."/>
            <person name="Damasio A.R."/>
            <person name="Diallinas G."/>
            <person name="Emri T."/>
            <person name="Fekete E."/>
            <person name="Flipphi M."/>
            <person name="Freyberg S."/>
            <person name="Gallo A."/>
            <person name="Gournas C."/>
            <person name="Habgood R."/>
            <person name="Hainaut M."/>
            <person name="Harispe M.L."/>
            <person name="Henrissat B."/>
            <person name="Hilden K.S."/>
            <person name="Hope R."/>
            <person name="Hossain A."/>
            <person name="Karabika E."/>
            <person name="Karaffa L."/>
            <person name="Karanyi Z."/>
            <person name="Krasevec N."/>
            <person name="Kuo A."/>
            <person name="Kusch H."/>
            <person name="LaButti K."/>
            <person name="Lagendijk E.L."/>
            <person name="Lapidus A."/>
            <person name="Levasseur A."/>
            <person name="Lindquist E."/>
            <person name="Lipzen A."/>
            <person name="Logrieco A.F."/>
            <person name="MacCabe A."/>
            <person name="Maekelae M.R."/>
            <person name="Malavazi I."/>
            <person name="Melin P."/>
            <person name="Meyer V."/>
            <person name="Mielnichuk N."/>
            <person name="Miskei M."/>
            <person name="Molnar A.P."/>
            <person name="Mule G."/>
            <person name="Ngan C.Y."/>
            <person name="Orejas M."/>
            <person name="Orosz E."/>
            <person name="Ouedraogo J.P."/>
            <person name="Overkamp K.M."/>
            <person name="Park H.-S."/>
            <person name="Perrone G."/>
            <person name="Piumi F."/>
            <person name="Punt P.J."/>
            <person name="Ram A.F."/>
            <person name="Ramon A."/>
            <person name="Rauscher S."/>
            <person name="Record E."/>
            <person name="Riano-Pachon D.M."/>
            <person name="Robert V."/>
            <person name="Roehrig J."/>
            <person name="Ruller R."/>
            <person name="Salamov A."/>
            <person name="Salih N.S."/>
            <person name="Samson R.A."/>
            <person name="Sandor E."/>
            <person name="Sanguinetti M."/>
            <person name="Schuetze T."/>
            <person name="Sepcic K."/>
            <person name="Shelest E."/>
            <person name="Sherlock G."/>
            <person name="Sophianopoulou V."/>
            <person name="Squina F.M."/>
            <person name="Sun H."/>
            <person name="Susca A."/>
            <person name="Todd R.B."/>
            <person name="Tsang A."/>
            <person name="Unkles S.E."/>
            <person name="van de Wiele N."/>
            <person name="van Rossen-Uffink D."/>
            <person name="Oliveira J.V."/>
            <person name="Vesth T.C."/>
            <person name="Visser J."/>
            <person name="Yu J.-H."/>
            <person name="Zhou M."/>
            <person name="Andersen M.R."/>
            <person name="Archer D.B."/>
            <person name="Baker S.E."/>
            <person name="Benoit I."/>
            <person name="Brakhage A.A."/>
            <person name="Braus G.H."/>
            <person name="Fischer R."/>
            <person name="Frisvad J.C."/>
            <person name="Goldman G.H."/>
            <person name="Houbraken J."/>
            <person name="Oakley B."/>
            <person name="Pocsi I."/>
            <person name="Scazzocchio C."/>
            <person name="Seiboth B."/>
            <person name="vanKuyk P.A."/>
            <person name="Wortman J."/>
            <person name="Dyer P.S."/>
            <person name="Grigoriev I.V."/>
        </authorList>
    </citation>
    <scope>NUCLEOTIDE SEQUENCE [LARGE SCALE GENOMIC DNA]</scope>
    <source>
        <strain evidence="2">CBS 106.47</strain>
    </source>
</reference>
<gene>
    <name evidence="1" type="ORF">ASPFODRAFT_59890</name>
</gene>
<evidence type="ECO:0000313" key="1">
    <source>
        <dbReference type="EMBL" id="OJZ87476.1"/>
    </source>
</evidence>
<dbReference type="Proteomes" id="UP000184063">
    <property type="component" value="Unassembled WGS sequence"/>
</dbReference>
<dbReference type="AlphaFoldDB" id="A0A1M3TLH1"/>
<dbReference type="OrthoDB" id="4499271at2759"/>
<dbReference type="EMBL" id="KV878240">
    <property type="protein sequence ID" value="OJZ87476.1"/>
    <property type="molecule type" value="Genomic_DNA"/>
</dbReference>
<name>A0A1M3TLH1_ASPLC</name>
<accession>A0A1M3TLH1</accession>
<organism evidence="1 2">
    <name type="scientific">Aspergillus luchuensis (strain CBS 106.47)</name>
    <dbReference type="NCBI Taxonomy" id="1137211"/>
    <lineage>
        <taxon>Eukaryota</taxon>
        <taxon>Fungi</taxon>
        <taxon>Dikarya</taxon>
        <taxon>Ascomycota</taxon>
        <taxon>Pezizomycotina</taxon>
        <taxon>Eurotiomycetes</taxon>
        <taxon>Eurotiomycetidae</taxon>
        <taxon>Eurotiales</taxon>
        <taxon>Aspergillaceae</taxon>
        <taxon>Aspergillus</taxon>
        <taxon>Aspergillus subgen. Circumdati</taxon>
    </lineage>
</organism>
<sequence length="587" mass="67452">MPPDVHVQRRTPHLVSEVGFQPSLYYMSTQKSYDMGSSQSEESGAKAPTHIDYKLENIIAGALDDGGVPNVFCGHGLMSVYGLVQEQKSSTWVIPNFYIAEADSLLQEAGFHSCHRSYCEGYRPNKRPFAPAYHYHVQPRLNRPYNHVVLLYKMNDLFIDLAPVPTRLPPLDDPDYMLVDDPRLPDYNDEAGNGRWQSIRSIKIPKPARFIDAVVLLMVREWPQDPTSSIWYGYLSELLDHINESGDYELVPSWDVLGDVARGFVKFYFDGETKKSPCELHYTSVQGQRSTMNPLISRYKEVSQRLQDRILISKMRLDNLTIDEVNRAYPDELYPSRTTLFGAASCLLGWIRILKERDYLGITFVGITGGLAVMRYCPDRLPSIAPARNEDIDVVLDLGDSTLEDLMNALHWHDSKHFIKHRETLYMWTHRGKLRIDFKVIPSDRKLPGMQSLYDLRPPYLPFVNKIDLMTSKMYDTHPDYLPSSSWRELDTARGIHHGTDALRLALLFDPGKRITVTARQALRVVRASLGIEYYTGISSFEWLKLFLVCTEEDEGRPAMFRNLEDAFLGMELRNDFGPQVPDSWYY</sequence>
<evidence type="ECO:0000313" key="2">
    <source>
        <dbReference type="Proteomes" id="UP000184063"/>
    </source>
</evidence>
<proteinExistence type="predicted"/>